<proteinExistence type="predicted"/>
<dbReference type="Pfam" id="PF01546">
    <property type="entry name" value="Peptidase_M20"/>
    <property type="match status" value="1"/>
</dbReference>
<dbReference type="Gene3D" id="3.30.70.360">
    <property type="match status" value="2"/>
</dbReference>
<reference evidence="2" key="1">
    <citation type="journal article" date="2015" name="Nature">
        <title>Complex archaea that bridge the gap between prokaryotes and eukaryotes.</title>
        <authorList>
            <person name="Spang A."/>
            <person name="Saw J.H."/>
            <person name="Jorgensen S.L."/>
            <person name="Zaremba-Niedzwiedzka K."/>
            <person name="Martijn J."/>
            <person name="Lind A.E."/>
            <person name="van Eijk R."/>
            <person name="Schleper C."/>
            <person name="Guy L."/>
            <person name="Ettema T.J."/>
        </authorList>
    </citation>
    <scope>NUCLEOTIDE SEQUENCE</scope>
</reference>
<dbReference type="EMBL" id="LAZR01022811">
    <property type="protein sequence ID" value="KKL80562.1"/>
    <property type="molecule type" value="Genomic_DNA"/>
</dbReference>
<dbReference type="GO" id="GO:0016787">
    <property type="term" value="F:hydrolase activity"/>
    <property type="evidence" value="ECO:0007669"/>
    <property type="project" value="InterPro"/>
</dbReference>
<dbReference type="InterPro" id="IPR002933">
    <property type="entry name" value="Peptidase_M20"/>
</dbReference>
<dbReference type="PANTHER" id="PTHR43808:SF8">
    <property type="entry name" value="PEPTIDASE M20 DIMERISATION DOMAIN-CONTAINING PROTEIN"/>
    <property type="match status" value="1"/>
</dbReference>
<sequence>MKAIPDIAGAAAGVGFRRYLADMLVEICRADTSIRPDVDGLRRAEAEVFAVLERELAGCGLDGSRTQRRGIDPAIERHPFFTNLYYTRSPEKPDGLSVEQTYARRCNLLFFADGSDERGGGVKQALNAHVDVVSPFFPPRVEGDRVIGRGACDDKGAVVSLLGALKLLGRFLASRGGCLNRHLTAMFVIDEEMGGNGSLSAALEDDLTARYDSLAVLECCEDRIHPANRGAVWYRVDGNAPGINLFEASAFIVEEMEKEGRAIRAESDHPLFPHRPVQTCHGIIGKWGVHPSRINAEVRFDVRFEAPQPGRACPLIRDAIARGLGEYIGQYGDKTKVIDPLNGSPKVDHHYELRETADGWSVRVLGASGHMGAIEENDCAITKAASLVRALLGEREDLQAAAGGAMRILLGGWEKPHRLVMEGGQGFLPTHTMDEVRGRVRQAAQRGLGKYLDLVGGSAKAEGAVRVSFDKLHNEAFACDPASPDVLNAIEAAKAAGIWRDEPVRGSDASCDARIFACERPDLPVLTMGPGRLALAHSDNEHIDIAEMAKAAEFLAYFI</sequence>
<feature type="non-terminal residue" evidence="2">
    <location>
        <position position="559"/>
    </location>
</feature>
<organism evidence="2">
    <name type="scientific">marine sediment metagenome</name>
    <dbReference type="NCBI Taxonomy" id="412755"/>
    <lineage>
        <taxon>unclassified sequences</taxon>
        <taxon>metagenomes</taxon>
        <taxon>ecological metagenomes</taxon>
    </lineage>
</organism>
<evidence type="ECO:0008006" key="3">
    <source>
        <dbReference type="Google" id="ProtNLM"/>
    </source>
</evidence>
<evidence type="ECO:0000313" key="2">
    <source>
        <dbReference type="EMBL" id="KKL80562.1"/>
    </source>
</evidence>
<dbReference type="PANTHER" id="PTHR43808">
    <property type="entry name" value="ACETYLORNITHINE DEACETYLASE"/>
    <property type="match status" value="1"/>
</dbReference>
<protein>
    <recommendedName>
        <fullName evidence="3">Peptidase M20 dimerisation domain-containing protein</fullName>
    </recommendedName>
</protein>
<name>A0A0F9HZJ5_9ZZZZ</name>
<dbReference type="SUPFAM" id="SSF53187">
    <property type="entry name" value="Zn-dependent exopeptidases"/>
    <property type="match status" value="1"/>
</dbReference>
<accession>A0A0F9HZJ5</accession>
<dbReference type="AlphaFoldDB" id="A0A0F9HZJ5"/>
<comment type="caution">
    <text evidence="2">The sequence shown here is derived from an EMBL/GenBank/DDBJ whole genome shotgun (WGS) entry which is preliminary data.</text>
</comment>
<gene>
    <name evidence="2" type="ORF">LCGC14_2003510</name>
</gene>
<keyword evidence="1" id="KW-0862">Zinc</keyword>
<dbReference type="Gene3D" id="3.40.630.10">
    <property type="entry name" value="Zn peptidases"/>
    <property type="match status" value="2"/>
</dbReference>
<evidence type="ECO:0000256" key="1">
    <source>
        <dbReference type="ARBA" id="ARBA00022833"/>
    </source>
</evidence>
<dbReference type="InterPro" id="IPR050072">
    <property type="entry name" value="Peptidase_M20A"/>
</dbReference>